<comment type="subcellular location">
    <subcellularLocation>
        <location evidence="1">Cell membrane</location>
        <topology evidence="1">Multi-pass membrane protein</topology>
    </subcellularLocation>
</comment>
<feature type="transmembrane region" description="Helical" evidence="6">
    <location>
        <begin position="221"/>
        <end position="243"/>
    </location>
</feature>
<evidence type="ECO:0000256" key="5">
    <source>
        <dbReference type="SAM" id="MobiDB-lite"/>
    </source>
</evidence>
<dbReference type="InterPro" id="IPR027417">
    <property type="entry name" value="P-loop_NTPase"/>
</dbReference>
<dbReference type="InterPro" id="IPR039421">
    <property type="entry name" value="Type_1_exporter"/>
</dbReference>
<proteinExistence type="predicted"/>
<dbReference type="Gene3D" id="3.40.50.300">
    <property type="entry name" value="P-loop containing nucleotide triphosphate hydrolases"/>
    <property type="match status" value="1"/>
</dbReference>
<dbReference type="InterPro" id="IPR011527">
    <property type="entry name" value="ABC1_TM_dom"/>
</dbReference>
<dbReference type="GO" id="GO:0005886">
    <property type="term" value="C:plasma membrane"/>
    <property type="evidence" value="ECO:0007669"/>
    <property type="project" value="UniProtKB-SubCell"/>
</dbReference>
<dbReference type="InterPro" id="IPR017871">
    <property type="entry name" value="ABC_transporter-like_CS"/>
</dbReference>
<evidence type="ECO:0000313" key="9">
    <source>
        <dbReference type="EMBL" id="RRC94622.1"/>
    </source>
</evidence>
<feature type="transmembrane region" description="Helical" evidence="6">
    <location>
        <begin position="334"/>
        <end position="357"/>
    </location>
</feature>
<dbReference type="SUPFAM" id="SSF90123">
    <property type="entry name" value="ABC transporter transmembrane region"/>
    <property type="match status" value="1"/>
</dbReference>
<dbReference type="CDD" id="cd07346">
    <property type="entry name" value="ABC_6TM_exporters"/>
    <property type="match status" value="1"/>
</dbReference>
<dbReference type="GO" id="GO:0016887">
    <property type="term" value="F:ATP hydrolysis activity"/>
    <property type="evidence" value="ECO:0007669"/>
    <property type="project" value="InterPro"/>
</dbReference>
<dbReference type="PROSITE" id="PS50929">
    <property type="entry name" value="ABC_TM1F"/>
    <property type="match status" value="1"/>
</dbReference>
<feature type="region of interest" description="Disordered" evidence="5">
    <location>
        <begin position="1"/>
        <end position="51"/>
    </location>
</feature>
<evidence type="ECO:0000256" key="6">
    <source>
        <dbReference type="SAM" id="Phobius"/>
    </source>
</evidence>
<dbReference type="Pfam" id="PF00005">
    <property type="entry name" value="ABC_tran"/>
    <property type="match status" value="1"/>
</dbReference>
<keyword evidence="9" id="KW-0067">ATP-binding</keyword>
<evidence type="ECO:0000259" key="7">
    <source>
        <dbReference type="PROSITE" id="PS50893"/>
    </source>
</evidence>
<dbReference type="PROSITE" id="PS00211">
    <property type="entry name" value="ABC_TRANSPORTER_1"/>
    <property type="match status" value="1"/>
</dbReference>
<gene>
    <name evidence="9" type="ORF">EII11_09330</name>
</gene>
<keyword evidence="4 6" id="KW-0472">Membrane</keyword>
<keyword evidence="3 6" id="KW-1133">Transmembrane helix</keyword>
<dbReference type="PANTHER" id="PTHR43394">
    <property type="entry name" value="ATP-DEPENDENT PERMEASE MDL1, MITOCHONDRIAL"/>
    <property type="match status" value="1"/>
</dbReference>
<dbReference type="InterPro" id="IPR036640">
    <property type="entry name" value="ABC1_TM_sf"/>
</dbReference>
<feature type="transmembrane region" description="Helical" evidence="6">
    <location>
        <begin position="147"/>
        <end position="167"/>
    </location>
</feature>
<dbReference type="OrthoDB" id="4966664at2"/>
<dbReference type="GO" id="GO:0005524">
    <property type="term" value="F:ATP binding"/>
    <property type="evidence" value="ECO:0007669"/>
    <property type="project" value="UniProtKB-KW"/>
</dbReference>
<feature type="domain" description="ABC transmembrane type-1" evidence="8">
    <location>
        <begin position="111"/>
        <end position="392"/>
    </location>
</feature>
<keyword evidence="2 6" id="KW-0812">Transmembrane</keyword>
<organism evidence="9 10">
    <name type="scientific">Schaalia canis</name>
    <dbReference type="NCBI Taxonomy" id="100469"/>
    <lineage>
        <taxon>Bacteria</taxon>
        <taxon>Bacillati</taxon>
        <taxon>Actinomycetota</taxon>
        <taxon>Actinomycetes</taxon>
        <taxon>Actinomycetales</taxon>
        <taxon>Actinomycetaceae</taxon>
        <taxon>Schaalia</taxon>
    </lineage>
</organism>
<dbReference type="InterPro" id="IPR003439">
    <property type="entry name" value="ABC_transporter-like_ATP-bd"/>
</dbReference>
<dbReference type="PANTHER" id="PTHR43394:SF1">
    <property type="entry name" value="ATP-BINDING CASSETTE SUB-FAMILY B MEMBER 10, MITOCHONDRIAL"/>
    <property type="match status" value="1"/>
</dbReference>
<keyword evidence="10" id="KW-1185">Reference proteome</keyword>
<dbReference type="PROSITE" id="PS50893">
    <property type="entry name" value="ABC_TRANSPORTER_2"/>
    <property type="match status" value="1"/>
</dbReference>
<evidence type="ECO:0000256" key="3">
    <source>
        <dbReference type="ARBA" id="ARBA00022989"/>
    </source>
</evidence>
<evidence type="ECO:0000256" key="1">
    <source>
        <dbReference type="ARBA" id="ARBA00004651"/>
    </source>
</evidence>
<feature type="domain" description="ABC transporter" evidence="7">
    <location>
        <begin position="418"/>
        <end position="686"/>
    </location>
</feature>
<comment type="caution">
    <text evidence="9">The sequence shown here is derived from an EMBL/GenBank/DDBJ whole genome shotgun (WGS) entry which is preliminary data.</text>
</comment>
<dbReference type="GO" id="GO:0015421">
    <property type="term" value="F:ABC-type oligopeptide transporter activity"/>
    <property type="evidence" value="ECO:0007669"/>
    <property type="project" value="TreeGrafter"/>
</dbReference>
<sequence>MSASDRTSPDHTNSERTTTPQPRNGTRKQRRLARERAQRRREAARSTMSAEVAADLDSQARALDTELSPIAPTPSRWLAPLRSPRGPALVLPATGNGVLRALLRERRWAAVFALSLFLLGSVSSALMPWAMGRALDIGLAHGIGSELAWASVVFVLILTVVAAGDGFGQLAETGMWAGADWGSKRSLASRISQRSRAIKRTTASGDVVTAASTDSGAIGDLFTTVPEFIAATISICIVSYLMLTASVPLGLTVLIGLPIVLAFLAWISRPLEKRQSDLRDEQGKLTTIATDAVQGLRILRGIGGEASYAAAYAEQSQRVRDAAIRAAATSSLLYAARIAAPMLLITLVVAQGALLTLNGQLTVGQLLSFYGFTLYLRHPLWMAAMVLENLTRARVGARRIGEVFAVEPLVADAPSGEGESAGATTTAAPASWERATLSVGTVDLTPGRITALVGPTPEAGAALARNFARVEDPTPLLIDGIPATQIPVDELRKRVILSEATPQLFAGTLREALRGSQAELPTAAGVTETVWRNDLDTAARTEEGAIYDTPSEADPRLLEAMAHAHAEDVLTSLPGGLNGNLAEKGRNISGGQRQRVALARAYSTQAPVLILVEPTSALDAHTEALVGQSLQAARGGRTTLIVTHSPLLLTYCDEVIVIDEAGGERARGTYEELLDASSQASANEAYSLHAILGKADQQ</sequence>
<feature type="compositionally biased region" description="Polar residues" evidence="5">
    <location>
        <begin position="15"/>
        <end position="24"/>
    </location>
</feature>
<protein>
    <submittedName>
        <fullName evidence="9">ABC transporter ATP-binding protein</fullName>
    </submittedName>
</protein>
<evidence type="ECO:0000256" key="2">
    <source>
        <dbReference type="ARBA" id="ARBA00022692"/>
    </source>
</evidence>
<dbReference type="Pfam" id="PF00664">
    <property type="entry name" value="ABC_membrane"/>
    <property type="match status" value="1"/>
</dbReference>
<accession>A0A3P1SE84</accession>
<feature type="transmembrane region" description="Helical" evidence="6">
    <location>
        <begin position="108"/>
        <end position="127"/>
    </location>
</feature>
<dbReference type="Proteomes" id="UP000280444">
    <property type="component" value="Unassembled WGS sequence"/>
</dbReference>
<reference evidence="9 10" key="1">
    <citation type="submission" date="2018-11" db="EMBL/GenBank/DDBJ databases">
        <title>Genomes From Bacteria Associated with the Canine Oral Cavity: a Test Case for Automated Genome-Based Taxonomic Assignment.</title>
        <authorList>
            <person name="Coil D.A."/>
            <person name="Jospin G."/>
            <person name="Darling A.E."/>
            <person name="Wallis C."/>
            <person name="Davis I.J."/>
            <person name="Harris S."/>
            <person name="Eisen J.A."/>
            <person name="Holcombe L.J."/>
            <person name="O'Flynn C."/>
        </authorList>
    </citation>
    <scope>NUCLEOTIDE SEQUENCE [LARGE SCALE GENOMIC DNA]</scope>
    <source>
        <strain evidence="9 10">OH770</strain>
    </source>
</reference>
<dbReference type="EMBL" id="RQZF01000012">
    <property type="protein sequence ID" value="RRC94622.1"/>
    <property type="molecule type" value="Genomic_DNA"/>
</dbReference>
<dbReference type="AlphaFoldDB" id="A0A3P1SE84"/>
<evidence type="ECO:0000256" key="4">
    <source>
        <dbReference type="ARBA" id="ARBA00023136"/>
    </source>
</evidence>
<evidence type="ECO:0000259" key="8">
    <source>
        <dbReference type="PROSITE" id="PS50929"/>
    </source>
</evidence>
<dbReference type="Gene3D" id="1.20.1560.10">
    <property type="entry name" value="ABC transporter type 1, transmembrane domain"/>
    <property type="match status" value="1"/>
</dbReference>
<feature type="compositionally biased region" description="Basic and acidic residues" evidence="5">
    <location>
        <begin position="32"/>
        <end position="44"/>
    </location>
</feature>
<feature type="transmembrane region" description="Helical" evidence="6">
    <location>
        <begin position="249"/>
        <end position="267"/>
    </location>
</feature>
<name>A0A3P1SE84_9ACTO</name>
<keyword evidence="9" id="KW-0547">Nucleotide-binding</keyword>
<dbReference type="RefSeq" id="WP_124871982.1">
    <property type="nucleotide sequence ID" value="NZ_RQZF01000012.1"/>
</dbReference>
<evidence type="ECO:0000313" key="10">
    <source>
        <dbReference type="Proteomes" id="UP000280444"/>
    </source>
</evidence>
<dbReference type="SUPFAM" id="SSF52540">
    <property type="entry name" value="P-loop containing nucleoside triphosphate hydrolases"/>
    <property type="match status" value="1"/>
</dbReference>